<name>A0ABS0C788_9NOCA</name>
<evidence type="ECO:0000313" key="1">
    <source>
        <dbReference type="EMBL" id="MBF6224263.1"/>
    </source>
</evidence>
<gene>
    <name evidence="1" type="ORF">IU470_03905</name>
</gene>
<evidence type="ECO:0000313" key="2">
    <source>
        <dbReference type="Proteomes" id="UP000807309"/>
    </source>
</evidence>
<evidence type="ECO:0008006" key="3">
    <source>
        <dbReference type="Google" id="ProtNLM"/>
    </source>
</evidence>
<dbReference type="RefSeq" id="WP_195031618.1">
    <property type="nucleotide sequence ID" value="NZ_JADLRE010000002.1"/>
</dbReference>
<protein>
    <recommendedName>
        <fullName evidence="3">DUF4304 domain-containing protein</fullName>
    </recommendedName>
</protein>
<organism evidence="1 2">
    <name type="scientific">Nocardia abscessus</name>
    <dbReference type="NCBI Taxonomy" id="120957"/>
    <lineage>
        <taxon>Bacteria</taxon>
        <taxon>Bacillati</taxon>
        <taxon>Actinomycetota</taxon>
        <taxon>Actinomycetes</taxon>
        <taxon>Mycobacteriales</taxon>
        <taxon>Nocardiaceae</taxon>
        <taxon>Nocardia</taxon>
    </lineage>
</organism>
<keyword evidence="2" id="KW-1185">Reference proteome</keyword>
<proteinExistence type="predicted"/>
<reference evidence="1 2" key="1">
    <citation type="submission" date="2020-10" db="EMBL/GenBank/DDBJ databases">
        <title>Identification of Nocardia species via Next-generation sequencing and recognition of intraspecies genetic diversity.</title>
        <authorList>
            <person name="Li P."/>
            <person name="Li P."/>
            <person name="Lu B."/>
        </authorList>
    </citation>
    <scope>NUCLEOTIDE SEQUENCE [LARGE SCALE GENOMIC DNA]</scope>
    <source>
        <strain evidence="1 2">N-11</strain>
    </source>
</reference>
<comment type="caution">
    <text evidence="1">The sequence shown here is derived from an EMBL/GenBank/DDBJ whole genome shotgun (WGS) entry which is preliminary data.</text>
</comment>
<sequence>MVGPDAALRRLTREAGKLLQPYGFDGSEARWVRVVPGGVASVGRTRTLRTWTDGQQELTFGLNLSATPAAWWEFCNRRNTQLGLPIAPLEQATGPGLIDDHGMPDDLTELWSLRVDPARPGQVLQADVDAVRAQLPRRVHAYARRALRLLEPGRYLDELLALPNPRIETWEAIIVLLADRGPGPQLEDALVRYQACFAEPDTSAYAENVIAYAQRRAAQV</sequence>
<dbReference type="Proteomes" id="UP000807309">
    <property type="component" value="Unassembled WGS sequence"/>
</dbReference>
<accession>A0ABS0C788</accession>
<dbReference type="EMBL" id="JADLRE010000002">
    <property type="protein sequence ID" value="MBF6224263.1"/>
    <property type="molecule type" value="Genomic_DNA"/>
</dbReference>